<evidence type="ECO:0000256" key="1">
    <source>
        <dbReference type="SAM" id="MobiDB-lite"/>
    </source>
</evidence>
<dbReference type="AlphaFoldDB" id="A0A161I208"/>
<dbReference type="PROSITE" id="PS00036">
    <property type="entry name" value="BZIP_BASIC"/>
    <property type="match status" value="1"/>
</dbReference>
<dbReference type="PATRIC" id="fig|1300344.3.peg.1907"/>
<name>A0A161I208_9MICO</name>
<evidence type="ECO:0000313" key="4">
    <source>
        <dbReference type="Proteomes" id="UP000076794"/>
    </source>
</evidence>
<feature type="domain" description="BZIP" evidence="2">
    <location>
        <begin position="41"/>
        <end position="56"/>
    </location>
</feature>
<dbReference type="RefSeq" id="WP_157557196.1">
    <property type="nucleotide sequence ID" value="NZ_CP014209.1"/>
</dbReference>
<accession>A0A161I208</accession>
<organism evidence="3 4">
    <name type="scientific">Isoptericola dokdonensis DS-3</name>
    <dbReference type="NCBI Taxonomy" id="1300344"/>
    <lineage>
        <taxon>Bacteria</taxon>
        <taxon>Bacillati</taxon>
        <taxon>Actinomycetota</taxon>
        <taxon>Actinomycetes</taxon>
        <taxon>Micrococcales</taxon>
        <taxon>Promicromonosporaceae</taxon>
        <taxon>Isoptericola</taxon>
    </lineage>
</organism>
<protein>
    <recommendedName>
        <fullName evidence="2">BZIP domain-containing protein</fullName>
    </recommendedName>
</protein>
<gene>
    <name evidence="3" type="ORF">I598_1897</name>
</gene>
<dbReference type="InterPro" id="IPR004827">
    <property type="entry name" value="bZIP"/>
</dbReference>
<evidence type="ECO:0000259" key="2">
    <source>
        <dbReference type="PROSITE" id="PS00036"/>
    </source>
</evidence>
<dbReference type="KEGG" id="ido:I598_1897"/>
<reference evidence="3 4" key="1">
    <citation type="submission" date="2016-01" db="EMBL/GenBank/DDBJ databases">
        <title>Complete genome sequence of a soil Actinobacterium, Isoptericola dokdonensis DS-3.</title>
        <authorList>
            <person name="Kwon S.-K."/>
            <person name="Kim J.F."/>
        </authorList>
    </citation>
    <scope>NUCLEOTIDE SEQUENCE [LARGE SCALE GENOMIC DNA]</scope>
    <source>
        <strain evidence="3 4">DS-3</strain>
    </source>
</reference>
<sequence length="56" mass="6264">MTAAAITLGVALVLTLALDVLLPRRPYGYRPRATSNPRRPRRVPRNPASATRARRR</sequence>
<keyword evidence="4" id="KW-1185">Reference proteome</keyword>
<dbReference type="EMBL" id="CP014209">
    <property type="protein sequence ID" value="ANC31445.1"/>
    <property type="molecule type" value="Genomic_DNA"/>
</dbReference>
<feature type="region of interest" description="Disordered" evidence="1">
    <location>
        <begin position="26"/>
        <end position="56"/>
    </location>
</feature>
<evidence type="ECO:0000313" key="3">
    <source>
        <dbReference type="EMBL" id="ANC31445.1"/>
    </source>
</evidence>
<proteinExistence type="predicted"/>
<dbReference type="Proteomes" id="UP000076794">
    <property type="component" value="Chromosome"/>
</dbReference>
<dbReference type="STRING" id="1300344.I598_1897"/>
<dbReference type="GO" id="GO:0003700">
    <property type="term" value="F:DNA-binding transcription factor activity"/>
    <property type="evidence" value="ECO:0007669"/>
    <property type="project" value="InterPro"/>
</dbReference>